<protein>
    <submittedName>
        <fullName evidence="1">Uncharacterized protein</fullName>
    </submittedName>
</protein>
<dbReference type="EMBL" id="FOPP01000003">
    <property type="protein sequence ID" value="SFG88334.1"/>
    <property type="molecule type" value="Genomic_DNA"/>
</dbReference>
<organism evidence="1 2">
    <name type="scientific">Pedobacter insulae</name>
    <dbReference type="NCBI Taxonomy" id="414048"/>
    <lineage>
        <taxon>Bacteria</taxon>
        <taxon>Pseudomonadati</taxon>
        <taxon>Bacteroidota</taxon>
        <taxon>Sphingobacteriia</taxon>
        <taxon>Sphingobacteriales</taxon>
        <taxon>Sphingobacteriaceae</taxon>
        <taxon>Pedobacter</taxon>
    </lineage>
</organism>
<accession>A0A1I2VG80</accession>
<reference evidence="1 2" key="1">
    <citation type="submission" date="2016-10" db="EMBL/GenBank/DDBJ databases">
        <authorList>
            <person name="de Groot N.N."/>
        </authorList>
    </citation>
    <scope>NUCLEOTIDE SEQUENCE [LARGE SCALE GENOMIC DNA]</scope>
    <source>
        <strain evidence="1 2">DSM 18684</strain>
    </source>
</reference>
<evidence type="ECO:0000313" key="2">
    <source>
        <dbReference type="Proteomes" id="UP000199666"/>
    </source>
</evidence>
<dbReference type="OrthoDB" id="767966at2"/>
<dbReference type="Proteomes" id="UP000199666">
    <property type="component" value="Unassembled WGS sequence"/>
</dbReference>
<gene>
    <name evidence="1" type="ORF">SAMN04489864_10327</name>
</gene>
<dbReference type="RefSeq" id="WP_090992559.1">
    <property type="nucleotide sequence ID" value="NZ_FOPP01000003.1"/>
</dbReference>
<sequence>METTPIERKTNEETFLDVISNFFDCRKLTEHLIFLDYWLGKTMANQHHNKHLNAKDLAFLSAKFQTLLISCHTILTEQTKSSPYFEETLKIPKHYIKTEQNLLLSYPNYLRTKEICNPLVAFQHVFKKHTLIFYAISIKAWADENESEEPMKDIFETYLGLKKTIEACWLIHERAISKRSYKIRPDHEFALSCPLLLTGEYLNDPYLMVEEFFSFAGIDEYRKDLTKWFKIALNDEEGYENANDLLFVHNQMLQLIHAGYLIGRHRLLYFPKTNYTSNFATFGHWLLAKMETRSIQMLSPHFKENPLDYCTKNLTIDHVIKIRYGLKEWLEAALSKNSNITDLAYPYIFDQFEELQRIMEALCLLVTRHASTDEFNPTSNIN</sequence>
<dbReference type="STRING" id="414048.SAMN04489864_10327"/>
<name>A0A1I2VG80_9SPHI</name>
<keyword evidence="2" id="KW-1185">Reference proteome</keyword>
<dbReference type="AlphaFoldDB" id="A0A1I2VG80"/>
<evidence type="ECO:0000313" key="1">
    <source>
        <dbReference type="EMBL" id="SFG88334.1"/>
    </source>
</evidence>
<proteinExistence type="predicted"/>